<name>A0A5Q0BQU9_9GAMM</name>
<evidence type="ECO:0000313" key="3">
    <source>
        <dbReference type="Proteomes" id="UP000325755"/>
    </source>
</evidence>
<dbReference type="KEGG" id="mmob:F6R98_16695"/>
<dbReference type="RefSeq" id="WP_153250037.1">
    <property type="nucleotide sequence ID" value="NZ_CP044205.1"/>
</dbReference>
<accession>A0A5Q0BQU9</accession>
<sequence length="205" mass="22557">MSNVSRGSVAHRNRLIIFSIILICLVPFGAAWYLARHTELVQDRQKSNYGHFVVPPLPLDYAELFRSPVSAVETLTEIKGRWVLVQLATSSVCDSACLETNHKTAQLRLMLNKEISRVRRLLLVSASVDEGALKTLTAEDPTLVIARMPEALLQKLNGAAGAALADGTLLLLDPFANVMMRYDAGFDPYGVLRDLQKLLKASQIG</sequence>
<evidence type="ECO:0008006" key="4">
    <source>
        <dbReference type="Google" id="ProtNLM"/>
    </source>
</evidence>
<keyword evidence="1" id="KW-0812">Transmembrane</keyword>
<reference evidence="2 3" key="1">
    <citation type="submission" date="2019-09" db="EMBL/GenBank/DDBJ databases">
        <title>Ecophysiology of the spiral-shaped methanotroph Methylospira mobilis as revealed by the complete genome sequence.</title>
        <authorList>
            <person name="Oshkin I.Y."/>
            <person name="Dedysh S.N."/>
            <person name="Miroshnikov K."/>
            <person name="Danilova O.V."/>
            <person name="Hakobyan A."/>
            <person name="Liesack W."/>
        </authorList>
    </citation>
    <scope>NUCLEOTIDE SEQUENCE [LARGE SCALE GENOMIC DNA]</scope>
    <source>
        <strain evidence="2 3">Shm1</strain>
    </source>
</reference>
<organism evidence="2 3">
    <name type="scientific">Candidatus Methylospira mobilis</name>
    <dbReference type="NCBI Taxonomy" id="1808979"/>
    <lineage>
        <taxon>Bacteria</taxon>
        <taxon>Pseudomonadati</taxon>
        <taxon>Pseudomonadota</taxon>
        <taxon>Gammaproteobacteria</taxon>
        <taxon>Methylococcales</taxon>
        <taxon>Methylococcaceae</taxon>
        <taxon>Candidatus Methylospira</taxon>
    </lineage>
</organism>
<gene>
    <name evidence="2" type="ORF">F6R98_16695</name>
</gene>
<dbReference type="EMBL" id="CP044205">
    <property type="protein sequence ID" value="QFY44066.1"/>
    <property type="molecule type" value="Genomic_DNA"/>
</dbReference>
<evidence type="ECO:0000256" key="1">
    <source>
        <dbReference type="SAM" id="Phobius"/>
    </source>
</evidence>
<proteinExistence type="predicted"/>
<dbReference type="Proteomes" id="UP000325755">
    <property type="component" value="Chromosome"/>
</dbReference>
<keyword evidence="1" id="KW-0472">Membrane</keyword>
<feature type="transmembrane region" description="Helical" evidence="1">
    <location>
        <begin position="15"/>
        <end position="35"/>
    </location>
</feature>
<dbReference type="AlphaFoldDB" id="A0A5Q0BQU9"/>
<dbReference type="OrthoDB" id="9785445at2"/>
<keyword evidence="3" id="KW-1185">Reference proteome</keyword>
<protein>
    <recommendedName>
        <fullName evidence="4">Cytochrome oxidase assembly protein</fullName>
    </recommendedName>
</protein>
<evidence type="ECO:0000313" key="2">
    <source>
        <dbReference type="EMBL" id="QFY44066.1"/>
    </source>
</evidence>
<dbReference type="InParanoid" id="A0A5Q0BQU9"/>
<keyword evidence="1" id="KW-1133">Transmembrane helix</keyword>